<dbReference type="Pfam" id="PF16845">
    <property type="entry name" value="SQAPI"/>
    <property type="match status" value="1"/>
</dbReference>
<feature type="chain" id="PRO_5034826717" evidence="4">
    <location>
        <begin position="28"/>
        <end position="139"/>
    </location>
</feature>
<keyword evidence="4" id="KW-0732">Signal</keyword>
<sequence length="139" mass="15135">MRALPLLLLLLLPLLLVTIHAPPRALAASEATSKPLLGVWKPLNTDDPHVQEIAEFAVSEHDELANDKLALSKVVKALKGKTAFLPGIAYRLVVEAKDKISIAKYEAVVWEKTREGPMKLVFFAPINLPEGPVVQQSAA</sequence>
<dbReference type="PANTHER" id="PTHR47364">
    <property type="entry name" value="CYSTEINE PROTEINASE INHIBITOR 5"/>
    <property type="match status" value="1"/>
</dbReference>
<dbReference type="RefSeq" id="XP_038975918.1">
    <property type="nucleotide sequence ID" value="XM_039119990.1"/>
</dbReference>
<dbReference type="PANTHER" id="PTHR47364:SF2">
    <property type="entry name" value="CYSTEINE PROTEINASE INHIBITOR 5"/>
    <property type="match status" value="1"/>
</dbReference>
<feature type="domain" description="Cystatin" evidence="5">
    <location>
        <begin position="35"/>
        <end position="126"/>
    </location>
</feature>
<evidence type="ECO:0000256" key="3">
    <source>
        <dbReference type="ARBA" id="ARBA00022704"/>
    </source>
</evidence>
<organism evidence="6 7">
    <name type="scientific">Phoenix dactylifera</name>
    <name type="common">Date palm</name>
    <dbReference type="NCBI Taxonomy" id="42345"/>
    <lineage>
        <taxon>Eukaryota</taxon>
        <taxon>Viridiplantae</taxon>
        <taxon>Streptophyta</taxon>
        <taxon>Embryophyta</taxon>
        <taxon>Tracheophyta</taxon>
        <taxon>Spermatophyta</taxon>
        <taxon>Magnoliopsida</taxon>
        <taxon>Liliopsida</taxon>
        <taxon>Arecaceae</taxon>
        <taxon>Coryphoideae</taxon>
        <taxon>Phoeniceae</taxon>
        <taxon>Phoenix</taxon>
    </lineage>
</organism>
<evidence type="ECO:0000256" key="1">
    <source>
        <dbReference type="ARBA" id="ARBA00007233"/>
    </source>
</evidence>
<dbReference type="SMART" id="SM00043">
    <property type="entry name" value="CY"/>
    <property type="match status" value="1"/>
</dbReference>
<evidence type="ECO:0000313" key="7">
    <source>
        <dbReference type="RefSeq" id="XP_038975918.1"/>
    </source>
</evidence>
<comment type="similarity">
    <text evidence="1">Belongs to the cystatin family. Phytocystatin subfamily.</text>
</comment>
<dbReference type="OrthoDB" id="752087at2759"/>
<feature type="signal peptide" evidence="4">
    <location>
        <begin position="1"/>
        <end position="27"/>
    </location>
</feature>
<evidence type="ECO:0000256" key="2">
    <source>
        <dbReference type="ARBA" id="ARBA00022690"/>
    </source>
</evidence>
<dbReference type="GO" id="GO:0004869">
    <property type="term" value="F:cysteine-type endopeptidase inhibitor activity"/>
    <property type="evidence" value="ECO:0007669"/>
    <property type="project" value="UniProtKB-KW"/>
</dbReference>
<keyword evidence="3" id="KW-0789">Thiol protease inhibitor</keyword>
<keyword evidence="6" id="KW-1185">Reference proteome</keyword>
<dbReference type="Gene3D" id="3.10.450.10">
    <property type="match status" value="1"/>
</dbReference>
<reference evidence="7" key="1">
    <citation type="submission" date="2025-08" db="UniProtKB">
        <authorList>
            <consortium name="RefSeq"/>
        </authorList>
    </citation>
    <scope>IDENTIFICATION</scope>
    <source>
        <tissue evidence="7">Young leaves</tissue>
    </source>
</reference>
<dbReference type="GeneID" id="120106895"/>
<dbReference type="KEGG" id="pda:120106895"/>
<dbReference type="SUPFAM" id="SSF54403">
    <property type="entry name" value="Cystatin/monellin"/>
    <property type="match status" value="1"/>
</dbReference>
<gene>
    <name evidence="7" type="primary">LOC120106895</name>
</gene>
<accession>A0A8B8ZWL0</accession>
<dbReference type="AlphaFoldDB" id="A0A8B8ZWL0"/>
<dbReference type="Proteomes" id="UP000228380">
    <property type="component" value="Unplaced"/>
</dbReference>
<evidence type="ECO:0000259" key="5">
    <source>
        <dbReference type="SMART" id="SM00043"/>
    </source>
</evidence>
<protein>
    <submittedName>
        <fullName evidence="7">Cysteine proteinase inhibitor 1-like</fullName>
    </submittedName>
</protein>
<keyword evidence="2" id="KW-0646">Protease inhibitor</keyword>
<evidence type="ECO:0000256" key="4">
    <source>
        <dbReference type="SAM" id="SignalP"/>
    </source>
</evidence>
<evidence type="ECO:0000313" key="6">
    <source>
        <dbReference type="Proteomes" id="UP000228380"/>
    </source>
</evidence>
<dbReference type="CDD" id="cd00042">
    <property type="entry name" value="CY"/>
    <property type="match status" value="1"/>
</dbReference>
<proteinExistence type="inferred from homology"/>
<dbReference type="InterPro" id="IPR000010">
    <property type="entry name" value="Cystatin_dom"/>
</dbReference>
<name>A0A8B8ZWL0_PHODC</name>
<dbReference type="InterPro" id="IPR046350">
    <property type="entry name" value="Cystatin_sf"/>
</dbReference>